<keyword evidence="2" id="KW-0678">Repressor</keyword>
<reference evidence="11" key="1">
    <citation type="journal article" date="2021" name="PeerJ">
        <title>Extensive microbial diversity within the chicken gut microbiome revealed by metagenomics and culture.</title>
        <authorList>
            <person name="Gilroy R."/>
            <person name="Ravi A."/>
            <person name="Getino M."/>
            <person name="Pursley I."/>
            <person name="Horton D.L."/>
            <person name="Alikhan N.F."/>
            <person name="Baker D."/>
            <person name="Gharbi K."/>
            <person name="Hall N."/>
            <person name="Watson M."/>
            <person name="Adriaenssens E.M."/>
            <person name="Foster-Nyarko E."/>
            <person name="Jarju S."/>
            <person name="Secka A."/>
            <person name="Antonio M."/>
            <person name="Oren A."/>
            <person name="Chaudhuri R.R."/>
            <person name="La Ragione R."/>
            <person name="Hildebrand F."/>
            <person name="Pallen M.J."/>
        </authorList>
    </citation>
    <scope>NUCLEOTIDE SEQUENCE</scope>
    <source>
        <strain evidence="11">ChiSjej5B23-15282</strain>
    </source>
</reference>
<evidence type="ECO:0000256" key="5">
    <source>
        <dbReference type="ARBA" id="ARBA00023015"/>
    </source>
</evidence>
<dbReference type="SMART" id="SM00422">
    <property type="entry name" value="HTH_MERR"/>
    <property type="match status" value="1"/>
</dbReference>
<reference evidence="11" key="2">
    <citation type="submission" date="2021-04" db="EMBL/GenBank/DDBJ databases">
        <authorList>
            <person name="Gilroy R."/>
        </authorList>
    </citation>
    <scope>NUCLEOTIDE SEQUENCE</scope>
    <source>
        <strain evidence="11">ChiSjej5B23-15282</strain>
    </source>
</reference>
<accession>A0A9D2ATZ3</accession>
<protein>
    <submittedName>
        <fullName evidence="11">MerR family transcriptional regulator</fullName>
    </submittedName>
</protein>
<dbReference type="Pfam" id="PF13411">
    <property type="entry name" value="MerR_1"/>
    <property type="match status" value="1"/>
</dbReference>
<dbReference type="PANTHER" id="PTHR30204:SF69">
    <property type="entry name" value="MERR-FAMILY TRANSCRIPTIONAL REGULATOR"/>
    <property type="match status" value="1"/>
</dbReference>
<keyword evidence="3 9" id="KW-0812">Transmembrane</keyword>
<evidence type="ECO:0000313" key="11">
    <source>
        <dbReference type="EMBL" id="HIX49044.1"/>
    </source>
</evidence>
<evidence type="ECO:0000256" key="2">
    <source>
        <dbReference type="ARBA" id="ARBA00022491"/>
    </source>
</evidence>
<dbReference type="GO" id="GO:0003677">
    <property type="term" value="F:DNA binding"/>
    <property type="evidence" value="ECO:0007669"/>
    <property type="project" value="UniProtKB-KW"/>
</dbReference>
<evidence type="ECO:0000256" key="3">
    <source>
        <dbReference type="ARBA" id="ARBA00022692"/>
    </source>
</evidence>
<dbReference type="Gene3D" id="1.10.1660.10">
    <property type="match status" value="1"/>
</dbReference>
<evidence type="ECO:0000256" key="9">
    <source>
        <dbReference type="SAM" id="Phobius"/>
    </source>
</evidence>
<dbReference type="InterPro" id="IPR009061">
    <property type="entry name" value="DNA-bd_dom_put_sf"/>
</dbReference>
<proteinExistence type="predicted"/>
<comment type="subcellular location">
    <subcellularLocation>
        <location evidence="1">Membrane</location>
        <topology evidence="1">Multi-pass membrane protein</topology>
    </subcellularLocation>
</comment>
<evidence type="ECO:0000256" key="8">
    <source>
        <dbReference type="ARBA" id="ARBA00023163"/>
    </source>
</evidence>
<feature type="domain" description="HTH merR-type" evidence="10">
    <location>
        <begin position="1"/>
        <end position="68"/>
    </location>
</feature>
<evidence type="ECO:0000313" key="12">
    <source>
        <dbReference type="Proteomes" id="UP000824243"/>
    </source>
</evidence>
<dbReference type="GO" id="GO:0016020">
    <property type="term" value="C:membrane"/>
    <property type="evidence" value="ECO:0007669"/>
    <property type="project" value="UniProtKB-SubCell"/>
</dbReference>
<name>A0A9D2ATZ3_9FIRM</name>
<dbReference type="Pfam" id="PF06271">
    <property type="entry name" value="RDD"/>
    <property type="match status" value="1"/>
</dbReference>
<dbReference type="EMBL" id="DXFA01000145">
    <property type="protein sequence ID" value="HIX49044.1"/>
    <property type="molecule type" value="Genomic_DNA"/>
</dbReference>
<dbReference type="InterPro" id="IPR047057">
    <property type="entry name" value="MerR_fam"/>
</dbReference>
<evidence type="ECO:0000256" key="4">
    <source>
        <dbReference type="ARBA" id="ARBA00022989"/>
    </source>
</evidence>
<organism evidence="11 12">
    <name type="scientific">Candidatus Mediterraneibacter caccavium</name>
    <dbReference type="NCBI Taxonomy" id="2838661"/>
    <lineage>
        <taxon>Bacteria</taxon>
        <taxon>Bacillati</taxon>
        <taxon>Bacillota</taxon>
        <taxon>Clostridia</taxon>
        <taxon>Lachnospirales</taxon>
        <taxon>Lachnospiraceae</taxon>
        <taxon>Mediterraneibacter</taxon>
    </lineage>
</organism>
<keyword evidence="6" id="KW-0238">DNA-binding</keyword>
<gene>
    <name evidence="11" type="ORF">H9981_08575</name>
</gene>
<evidence type="ECO:0000256" key="6">
    <source>
        <dbReference type="ARBA" id="ARBA00023125"/>
    </source>
</evidence>
<keyword evidence="4 9" id="KW-1133">Transmembrane helix</keyword>
<dbReference type="InterPro" id="IPR000551">
    <property type="entry name" value="MerR-type_HTH_dom"/>
</dbReference>
<evidence type="ECO:0000256" key="1">
    <source>
        <dbReference type="ARBA" id="ARBA00004141"/>
    </source>
</evidence>
<dbReference type="AlphaFoldDB" id="A0A9D2ATZ3"/>
<keyword evidence="5" id="KW-0805">Transcription regulation</keyword>
<dbReference type="PANTHER" id="PTHR30204">
    <property type="entry name" value="REDOX-CYCLING DRUG-SENSING TRANSCRIPTIONAL ACTIVATOR SOXR"/>
    <property type="match status" value="1"/>
</dbReference>
<sequence>MTIKEIEDLSGMTRANIRFYESQGLLTPARDTNGYRNYTEKDLETLKRIRLLRTLHLSLDDIRAAGNGEKDLGDVLLKHLSYLKEEQNRLSQCLNVCEQMCRDHAAYDTFDAQYYLDMMDMPQGSAPPELEKDTVPKVTAPWRRFFAREIDLTLYSLLWSAFMAFVIGVNIGDSFSLDTPVSFLILSAVGSLVITNLLVLVVEPLFLTFTGTTPGKFCFGLKVAALSGKRLPYPEALRRTWDVLWKGYGFHIPIYWLVRIYRSYKACTNEEILYWEEDSVLSLNKGRLPLGICAAIALLPFSLILEDTLNQYAAIPDNTGDLTVVEFCENFNDTQEFFGIERQLNLPPSITSGLAGIPDSALYLDAHARWTKKPGTPYINQDGDYAPLPEFQFTEKDGIITGISFSYSVENENVSISSYGEVMALAAVSYICAQDSYSIQPDTPEEIFSRIREHGDYFEDFTFADAGISVKCDFNYEGYDLVFDSYGSAVLEPIYGEAARFSAEFSMSAR</sequence>
<dbReference type="Proteomes" id="UP000824243">
    <property type="component" value="Unassembled WGS sequence"/>
</dbReference>
<comment type="caution">
    <text evidence="11">The sequence shown here is derived from an EMBL/GenBank/DDBJ whole genome shotgun (WGS) entry which is preliminary data.</text>
</comment>
<dbReference type="SUPFAM" id="SSF46955">
    <property type="entry name" value="Putative DNA-binding domain"/>
    <property type="match status" value="1"/>
</dbReference>
<dbReference type="InterPro" id="IPR010432">
    <property type="entry name" value="RDD"/>
</dbReference>
<keyword evidence="7 9" id="KW-0472">Membrane</keyword>
<dbReference type="PROSITE" id="PS50937">
    <property type="entry name" value="HTH_MERR_2"/>
    <property type="match status" value="1"/>
</dbReference>
<dbReference type="GO" id="GO:0003700">
    <property type="term" value="F:DNA-binding transcription factor activity"/>
    <property type="evidence" value="ECO:0007669"/>
    <property type="project" value="InterPro"/>
</dbReference>
<dbReference type="CDD" id="cd00592">
    <property type="entry name" value="HTH_MerR-like"/>
    <property type="match status" value="1"/>
</dbReference>
<keyword evidence="8" id="KW-0804">Transcription</keyword>
<feature type="transmembrane region" description="Helical" evidence="9">
    <location>
        <begin position="152"/>
        <end position="171"/>
    </location>
</feature>
<evidence type="ECO:0000256" key="7">
    <source>
        <dbReference type="ARBA" id="ARBA00023136"/>
    </source>
</evidence>
<evidence type="ECO:0000259" key="10">
    <source>
        <dbReference type="PROSITE" id="PS50937"/>
    </source>
</evidence>
<feature type="transmembrane region" description="Helical" evidence="9">
    <location>
        <begin position="183"/>
        <end position="207"/>
    </location>
</feature>